<dbReference type="GO" id="GO:0016301">
    <property type="term" value="F:kinase activity"/>
    <property type="evidence" value="ECO:0007669"/>
    <property type="project" value="InterPro"/>
</dbReference>
<evidence type="ECO:0000313" key="2">
    <source>
        <dbReference type="EMBL" id="GHJ88666.1"/>
    </source>
</evidence>
<evidence type="ECO:0000259" key="1">
    <source>
        <dbReference type="Pfam" id="PF00485"/>
    </source>
</evidence>
<accession>A0A8H3TW42</accession>
<dbReference type="PANTHER" id="PTHR10285">
    <property type="entry name" value="URIDINE KINASE"/>
    <property type="match status" value="1"/>
</dbReference>
<dbReference type="Pfam" id="PF00485">
    <property type="entry name" value="PRK"/>
    <property type="match status" value="1"/>
</dbReference>
<dbReference type="InterPro" id="IPR006083">
    <property type="entry name" value="PRK/URK"/>
</dbReference>
<dbReference type="InterPro" id="IPR027417">
    <property type="entry name" value="P-loop_NTPase"/>
</dbReference>
<dbReference type="GO" id="GO:0005524">
    <property type="term" value="F:ATP binding"/>
    <property type="evidence" value="ECO:0007669"/>
    <property type="project" value="InterPro"/>
</dbReference>
<proteinExistence type="predicted"/>
<dbReference type="Gene3D" id="3.40.50.300">
    <property type="entry name" value="P-loop containing nucleotide triphosphate hydrolases"/>
    <property type="match status" value="1"/>
</dbReference>
<gene>
    <name evidence="2" type="ORF">NliqN6_5068</name>
</gene>
<dbReference type="SUPFAM" id="SSF52540">
    <property type="entry name" value="P-loop containing nucleoside triphosphate hydrolases"/>
    <property type="match status" value="1"/>
</dbReference>
<evidence type="ECO:0000313" key="3">
    <source>
        <dbReference type="Proteomes" id="UP000620104"/>
    </source>
</evidence>
<dbReference type="EMBL" id="BLZA01000030">
    <property type="protein sequence ID" value="GHJ88666.1"/>
    <property type="molecule type" value="Genomic_DNA"/>
</dbReference>
<dbReference type="Proteomes" id="UP000620104">
    <property type="component" value="Unassembled WGS sequence"/>
</dbReference>
<dbReference type="OrthoDB" id="6362633at2759"/>
<keyword evidence="3" id="KW-1185">Reference proteome</keyword>
<feature type="domain" description="Phosphoribulokinase/uridine kinase" evidence="1">
    <location>
        <begin position="27"/>
        <end position="167"/>
    </location>
</feature>
<protein>
    <recommendedName>
        <fullName evidence="1">Phosphoribulokinase/uridine kinase domain-containing protein</fullName>
    </recommendedName>
</protein>
<name>A0A8H3TW42_9TREE</name>
<reference evidence="2" key="1">
    <citation type="submission" date="2020-07" db="EMBL/GenBank/DDBJ databases">
        <title>Draft Genome Sequence of a Deep-Sea Yeast, Naganishia (Cryptococcus) liquefaciens strain N6.</title>
        <authorList>
            <person name="Han Y.W."/>
            <person name="Kajitani R."/>
            <person name="Morimoto H."/>
            <person name="Parhat M."/>
            <person name="Tsubouchi H."/>
            <person name="Bakenova O."/>
            <person name="Ogata M."/>
            <person name="Argunhan B."/>
            <person name="Aoki R."/>
            <person name="Kajiwara S."/>
            <person name="Itoh T."/>
            <person name="Iwasaki H."/>
        </authorList>
    </citation>
    <scope>NUCLEOTIDE SEQUENCE</scope>
    <source>
        <strain evidence="2">N6</strain>
    </source>
</reference>
<comment type="caution">
    <text evidence="2">The sequence shown here is derived from an EMBL/GenBank/DDBJ whole genome shotgun (WGS) entry which is preliminary data.</text>
</comment>
<dbReference type="AlphaFoldDB" id="A0A8H3TW42"/>
<organism evidence="2 3">
    <name type="scientific">Naganishia liquefaciens</name>
    <dbReference type="NCBI Taxonomy" id="104408"/>
    <lineage>
        <taxon>Eukaryota</taxon>
        <taxon>Fungi</taxon>
        <taxon>Dikarya</taxon>
        <taxon>Basidiomycota</taxon>
        <taxon>Agaricomycotina</taxon>
        <taxon>Tremellomycetes</taxon>
        <taxon>Filobasidiales</taxon>
        <taxon>Filobasidiaceae</taxon>
        <taxon>Naganishia</taxon>
    </lineage>
</organism>
<sequence>MQEQVERTAEALRRKVERLPDGERILVGMTGRPGGGKTTFCTALLHELEVRLPGQVAFVPMDGFHFTRAQLDSFPNSKDAHYRRGAVDTFNAEAWAELVRRLKSMRSDETVSVPGFDHAVKDPEEGKIQVPGSSRIILLEGNYLMLRREPWASAAHLFDERILIDTPREDTVERLAKRNFEAGICPTYEETLSRVLAVDVLNGDLIMSESLEPTIRIVTSYDPGYVNASEAAVGKDDVAAQVERNDA</sequence>